<feature type="transmembrane region" description="Helical" evidence="1">
    <location>
        <begin position="35"/>
        <end position="57"/>
    </location>
</feature>
<keyword evidence="3" id="KW-1185">Reference proteome</keyword>
<accession>A0A398CR93</accession>
<evidence type="ECO:0000256" key="1">
    <source>
        <dbReference type="SAM" id="Phobius"/>
    </source>
</evidence>
<dbReference type="RefSeq" id="WP_119089281.1">
    <property type="nucleotide sequence ID" value="NZ_QXIS01000031.1"/>
</dbReference>
<evidence type="ECO:0000313" key="2">
    <source>
        <dbReference type="EMBL" id="RIE05926.1"/>
    </source>
</evidence>
<feature type="transmembrane region" description="Helical" evidence="1">
    <location>
        <begin position="63"/>
        <end position="87"/>
    </location>
</feature>
<keyword evidence="1" id="KW-0472">Membrane</keyword>
<proteinExistence type="predicted"/>
<keyword evidence="1" id="KW-1133">Transmembrane helix</keyword>
<reference evidence="2 3" key="1">
    <citation type="submission" date="2018-09" db="EMBL/GenBank/DDBJ databases">
        <title>Discovery and Ecogenomic Context for Candidatus Cryosericales, a Global Caldiserica Order Active in Thawing Permafrost.</title>
        <authorList>
            <person name="Martinez M.A."/>
            <person name="Woodcroft B.J."/>
            <person name="Ignacio Espinoza J.C."/>
            <person name="Zayed A."/>
            <person name="Singleton C.M."/>
            <person name="Boyd J."/>
            <person name="Li Y.-F."/>
            <person name="Purvine S."/>
            <person name="Maughan H."/>
            <person name="Hodgkins S.B."/>
            <person name="Anderson D."/>
            <person name="Sederholm M."/>
            <person name="Temperton B."/>
            <person name="Saleska S.R."/>
            <person name="Tyson G.W."/>
            <person name="Rich V.I."/>
        </authorList>
    </citation>
    <scope>NUCLEOTIDE SEQUENCE [LARGE SCALE GENOMIC DNA]</scope>
    <source>
        <strain evidence="2 3">SMC7</strain>
    </source>
</reference>
<evidence type="ECO:0000313" key="3">
    <source>
        <dbReference type="Proteomes" id="UP000266328"/>
    </source>
</evidence>
<comment type="caution">
    <text evidence="2">The sequence shown here is derived from an EMBL/GenBank/DDBJ whole genome shotgun (WGS) entry which is preliminary data.</text>
</comment>
<gene>
    <name evidence="2" type="ORF">SMC7_05140</name>
</gene>
<dbReference type="Proteomes" id="UP000266328">
    <property type="component" value="Unassembled WGS sequence"/>
</dbReference>
<organism evidence="2 3">
    <name type="scientific">Candidatus Cryosericum terrychapinii</name>
    <dbReference type="NCBI Taxonomy" id="2290919"/>
    <lineage>
        <taxon>Bacteria</taxon>
        <taxon>Pseudomonadati</taxon>
        <taxon>Caldisericota/Cryosericota group</taxon>
        <taxon>Candidatus Cryosericota</taxon>
        <taxon>Candidatus Cryosericia</taxon>
        <taxon>Candidatus Cryosericales</taxon>
        <taxon>Candidatus Cryosericaceae</taxon>
        <taxon>Candidatus Cryosericum</taxon>
    </lineage>
</organism>
<sequence>MTNPKPKAFVTTLNASGTMKKDQAERINGTRLHGWLATAGTLIAYGVILIVPHFYFVTWVPDAYVALASGFQIAMLGLAGSVLILIASISRSDTMRLRTLLRGGDVQGALFELLAWLVMLVLGRYWLCPLSVGMGLLLSAFVLAKMLIRVLSMLLSPSRYWNEYTGVLGLRFSSVVSGSAKYHQRYVQFRAWIDTFDARLSFRYIPLISCEVTSTHVLVASTTSGRIEDINLGRLKRRLVGLKTDVAPHVRETAGVGPGGGDGGIEEIGTDGGASRTPSAALPVVVFFEAPGRSLEVGDALLGVRKDHLRNGGLSASQESGLRESYAIRNGTATFESDVAIERGELRDRALRSLETGSINDAVIAETAFRRLFGEFLAVATTYESSCAAEAHQPKRDYEGEPEWSELDDLMSDADAIVLSARRTRYDDVFECLQPIPYQFAVLAEQYKANRPFRRSCALMAREAVEMGVSRKDEPAGTRNRHMAEFHVRMLALLLYSVSSSLERTEEWQGSWPWFVTEIDALLLKFCMILYRAVEDLDFGKYVADKLDETCSILPRNAKPSRPALQSIYELCNNVPTSQSDAGRLIGDAVGDLRVAASLIAYGLATNDILSPHFPISLIGTGHMGLGTVDLRGFLRGYALAQGMAKSDLWDFDLWRASGDVHDHEDSQSLVAIGAVGFLMVRGIQAPKGDSVLGDLRTAVDDHERALRLFGEGSFLYRTLEDAMHQRGRWPRSLTPNVEVLESWRFFAHALMTATWPT</sequence>
<protein>
    <submittedName>
        <fullName evidence="2">Uncharacterized protein</fullName>
    </submittedName>
</protein>
<dbReference type="EMBL" id="QXIS01000031">
    <property type="protein sequence ID" value="RIE05926.1"/>
    <property type="molecule type" value="Genomic_DNA"/>
</dbReference>
<name>A0A398CR93_9BACT</name>
<dbReference type="AlphaFoldDB" id="A0A398CR93"/>
<feature type="transmembrane region" description="Helical" evidence="1">
    <location>
        <begin position="133"/>
        <end position="151"/>
    </location>
</feature>
<keyword evidence="1" id="KW-0812">Transmembrane</keyword>